<evidence type="ECO:0000313" key="2">
    <source>
        <dbReference type="EMBL" id="CAD5206285.1"/>
    </source>
</evidence>
<dbReference type="EMBL" id="CAJFCW020000001">
    <property type="protein sequence ID" value="CAG9081160.1"/>
    <property type="molecule type" value="Genomic_DNA"/>
</dbReference>
<dbReference type="AlphaFoldDB" id="A0A811JSH2"/>
<keyword evidence="3" id="KW-1185">Reference proteome</keyword>
<accession>A0A811JSH2</accession>
<proteinExistence type="predicted"/>
<dbReference type="EMBL" id="CAJFDH010000001">
    <property type="protein sequence ID" value="CAD5206285.1"/>
    <property type="molecule type" value="Genomic_DNA"/>
</dbReference>
<reference evidence="2" key="1">
    <citation type="submission" date="2020-09" db="EMBL/GenBank/DDBJ databases">
        <authorList>
            <person name="Kikuchi T."/>
        </authorList>
    </citation>
    <scope>NUCLEOTIDE SEQUENCE</scope>
    <source>
        <strain evidence="2">SH1</strain>
    </source>
</reference>
<evidence type="ECO:0000313" key="3">
    <source>
        <dbReference type="Proteomes" id="UP000614601"/>
    </source>
</evidence>
<feature type="compositionally biased region" description="Low complexity" evidence="1">
    <location>
        <begin position="23"/>
        <end position="32"/>
    </location>
</feature>
<organism evidence="2 3">
    <name type="scientific">Bursaphelenchus okinawaensis</name>
    <dbReference type="NCBI Taxonomy" id="465554"/>
    <lineage>
        <taxon>Eukaryota</taxon>
        <taxon>Metazoa</taxon>
        <taxon>Ecdysozoa</taxon>
        <taxon>Nematoda</taxon>
        <taxon>Chromadorea</taxon>
        <taxon>Rhabditida</taxon>
        <taxon>Tylenchina</taxon>
        <taxon>Tylenchomorpha</taxon>
        <taxon>Aphelenchoidea</taxon>
        <taxon>Aphelenchoididae</taxon>
        <taxon>Bursaphelenchus</taxon>
    </lineage>
</organism>
<gene>
    <name evidence="2" type="ORF">BOKJ2_LOCUS969</name>
</gene>
<protein>
    <submittedName>
        <fullName evidence="2">Uncharacterized protein</fullName>
    </submittedName>
</protein>
<name>A0A811JSH2_9BILA</name>
<dbReference type="Proteomes" id="UP000783686">
    <property type="component" value="Unassembled WGS sequence"/>
</dbReference>
<sequence>MAFFKREEGSFYSKSRGSAFNVSDGSDSSGDSRISRSKFRSSMSASHKRFMSESVLNGFNSSQKVVTSREEEVVVETVFWGPQRFADVEKPCDMLFSVQEEAPTYVLTHLSSVETHALNPYDSPRFKADETDGVFDDVHPVFPTHYKDFLKAREIVREISKRENYCIKNYDNRTRSESSSDY</sequence>
<evidence type="ECO:0000256" key="1">
    <source>
        <dbReference type="SAM" id="MobiDB-lite"/>
    </source>
</evidence>
<feature type="compositionally biased region" description="Polar residues" evidence="1">
    <location>
        <begin position="12"/>
        <end position="21"/>
    </location>
</feature>
<feature type="region of interest" description="Disordered" evidence="1">
    <location>
        <begin position="1"/>
        <end position="46"/>
    </location>
</feature>
<dbReference type="Proteomes" id="UP000614601">
    <property type="component" value="Unassembled WGS sequence"/>
</dbReference>
<comment type="caution">
    <text evidence="2">The sequence shown here is derived from an EMBL/GenBank/DDBJ whole genome shotgun (WGS) entry which is preliminary data.</text>
</comment>